<keyword evidence="1" id="KW-0812">Transmembrane</keyword>
<dbReference type="EMBL" id="BMDO01000013">
    <property type="protein sequence ID" value="GGI52505.1"/>
    <property type="molecule type" value="Genomic_DNA"/>
</dbReference>
<feature type="transmembrane region" description="Helical" evidence="1">
    <location>
        <begin position="178"/>
        <end position="196"/>
    </location>
</feature>
<accession>A0A917N2W5</accession>
<dbReference type="SUPFAM" id="SSF48452">
    <property type="entry name" value="TPR-like"/>
    <property type="match status" value="1"/>
</dbReference>
<comment type="caution">
    <text evidence="2">The sequence shown here is derived from an EMBL/GenBank/DDBJ whole genome shotgun (WGS) entry which is preliminary data.</text>
</comment>
<evidence type="ECO:0000313" key="2">
    <source>
        <dbReference type="EMBL" id="GGI52505.1"/>
    </source>
</evidence>
<proteinExistence type="predicted"/>
<dbReference type="Proteomes" id="UP000662074">
    <property type="component" value="Unassembled WGS sequence"/>
</dbReference>
<sequence length="206" mass="23870">MNNYDLLKLFEEYEEAYSGNPNDIIAFIEKKKDLLHQISELDEVESFKKFAALVATYIKTLVDTGIYNKAIDEALLFLPVIEKNMIFLSIDPSQEHWYLTLCFQKAYAHYQLKDYHFALKHFRQLLTYTPDSDQLKAWADYAWYGTLKGYMNAMLIVASVLTIGSVCLKNVLPPLVRFTIAITGLILIGVHTWVGYRIKKNRRAKT</sequence>
<reference evidence="2" key="1">
    <citation type="journal article" date="2014" name="Int. J. Syst. Evol. Microbiol.">
        <title>Complete genome sequence of Corynebacterium casei LMG S-19264T (=DSM 44701T), isolated from a smear-ripened cheese.</title>
        <authorList>
            <consortium name="US DOE Joint Genome Institute (JGI-PGF)"/>
            <person name="Walter F."/>
            <person name="Albersmeier A."/>
            <person name="Kalinowski J."/>
            <person name="Ruckert C."/>
        </authorList>
    </citation>
    <scope>NUCLEOTIDE SEQUENCE</scope>
    <source>
        <strain evidence="2">CCM 8711</strain>
    </source>
</reference>
<dbReference type="Gene3D" id="1.25.40.10">
    <property type="entry name" value="Tetratricopeptide repeat domain"/>
    <property type="match status" value="1"/>
</dbReference>
<evidence type="ECO:0000256" key="1">
    <source>
        <dbReference type="SAM" id="Phobius"/>
    </source>
</evidence>
<reference evidence="2" key="2">
    <citation type="submission" date="2020-09" db="EMBL/GenBank/DDBJ databases">
        <authorList>
            <person name="Sun Q."/>
            <person name="Sedlacek I."/>
        </authorList>
    </citation>
    <scope>NUCLEOTIDE SEQUENCE</scope>
    <source>
        <strain evidence="2">CCM 8711</strain>
    </source>
</reference>
<dbReference type="RefSeq" id="WP_188418607.1">
    <property type="nucleotide sequence ID" value="NZ_BMDO01000013.1"/>
</dbReference>
<dbReference type="AlphaFoldDB" id="A0A917N2W5"/>
<organism evidence="2 3">
    <name type="scientific">Mucilaginibacter galii</name>
    <dbReference type="NCBI Taxonomy" id="2005073"/>
    <lineage>
        <taxon>Bacteria</taxon>
        <taxon>Pseudomonadati</taxon>
        <taxon>Bacteroidota</taxon>
        <taxon>Sphingobacteriia</taxon>
        <taxon>Sphingobacteriales</taxon>
        <taxon>Sphingobacteriaceae</taxon>
        <taxon>Mucilaginibacter</taxon>
    </lineage>
</organism>
<gene>
    <name evidence="2" type="ORF">GCM10011425_37170</name>
</gene>
<dbReference type="InterPro" id="IPR011990">
    <property type="entry name" value="TPR-like_helical_dom_sf"/>
</dbReference>
<protein>
    <recommendedName>
        <fullName evidence="4">Tetratricopeptide repeat protein</fullName>
    </recommendedName>
</protein>
<evidence type="ECO:0000313" key="3">
    <source>
        <dbReference type="Proteomes" id="UP000662074"/>
    </source>
</evidence>
<keyword evidence="1" id="KW-0472">Membrane</keyword>
<evidence type="ECO:0008006" key="4">
    <source>
        <dbReference type="Google" id="ProtNLM"/>
    </source>
</evidence>
<keyword evidence="3" id="KW-1185">Reference proteome</keyword>
<name>A0A917N2W5_9SPHI</name>
<keyword evidence="1" id="KW-1133">Transmembrane helix</keyword>